<dbReference type="InterPro" id="IPR002539">
    <property type="entry name" value="MaoC-like_dom"/>
</dbReference>
<reference evidence="2 3" key="1">
    <citation type="submission" date="2023-07" db="EMBL/GenBank/DDBJ databases">
        <title>Genomic Encyclopedia of Type Strains, Phase IV (KMG-IV): sequencing the most valuable type-strain genomes for metagenomic binning, comparative biology and taxonomic classification.</title>
        <authorList>
            <person name="Goeker M."/>
        </authorList>
    </citation>
    <scope>NUCLEOTIDE SEQUENCE [LARGE SCALE GENOMIC DNA]</scope>
    <source>
        <strain evidence="2 3">DSM 100301</strain>
    </source>
</reference>
<protein>
    <submittedName>
        <fullName evidence="2">Acyl dehydratase</fullName>
    </submittedName>
</protein>
<dbReference type="EMBL" id="JAUSWH010000002">
    <property type="protein sequence ID" value="MDQ0454502.1"/>
    <property type="molecule type" value="Genomic_DNA"/>
</dbReference>
<comment type="caution">
    <text evidence="2">The sequence shown here is derived from an EMBL/GenBank/DDBJ whole genome shotgun (WGS) entry which is preliminary data.</text>
</comment>
<accession>A0ABU0I8E1</accession>
<dbReference type="Pfam" id="PF01575">
    <property type="entry name" value="MaoC_dehydratas"/>
    <property type="match status" value="1"/>
</dbReference>
<keyword evidence="3" id="KW-1185">Reference proteome</keyword>
<dbReference type="RefSeq" id="WP_307156717.1">
    <property type="nucleotide sequence ID" value="NZ_JAUSWH010000002.1"/>
</dbReference>
<gene>
    <name evidence="2" type="ORF">QO005_000829</name>
</gene>
<evidence type="ECO:0000313" key="3">
    <source>
        <dbReference type="Proteomes" id="UP001235269"/>
    </source>
</evidence>
<sequence>MRMLDVFPAGERILLGTRQFSSDDILRFARTYDPQPFHTDPEAARNFVFGALCASGWHTSSSWMRVFYGYWTRKCAEISASGGTPPVLGPSPGFKDMVWGKPVFAGDEVTYFLTASETRRLNSRPGWRLNTSIAEGENQKGESVLRFTSMVLEQESDDERA</sequence>
<proteinExistence type="predicted"/>
<dbReference type="SUPFAM" id="SSF54637">
    <property type="entry name" value="Thioesterase/thiol ester dehydrase-isomerase"/>
    <property type="match status" value="1"/>
</dbReference>
<dbReference type="InterPro" id="IPR029069">
    <property type="entry name" value="HotDog_dom_sf"/>
</dbReference>
<evidence type="ECO:0000313" key="2">
    <source>
        <dbReference type="EMBL" id="MDQ0454502.1"/>
    </source>
</evidence>
<dbReference type="Proteomes" id="UP001235269">
    <property type="component" value="Unassembled WGS sequence"/>
</dbReference>
<name>A0ABU0I8E1_9HYPH</name>
<organism evidence="2 3">
    <name type="scientific">Rhizobium paknamense</name>
    <dbReference type="NCBI Taxonomy" id="1206817"/>
    <lineage>
        <taxon>Bacteria</taxon>
        <taxon>Pseudomonadati</taxon>
        <taxon>Pseudomonadota</taxon>
        <taxon>Alphaproteobacteria</taxon>
        <taxon>Hyphomicrobiales</taxon>
        <taxon>Rhizobiaceae</taxon>
        <taxon>Rhizobium/Agrobacterium group</taxon>
        <taxon>Rhizobium</taxon>
    </lineage>
</organism>
<feature type="domain" description="MaoC-like" evidence="1">
    <location>
        <begin position="17"/>
        <end position="74"/>
    </location>
</feature>
<evidence type="ECO:0000259" key="1">
    <source>
        <dbReference type="Pfam" id="PF01575"/>
    </source>
</evidence>
<dbReference type="Gene3D" id="3.10.129.10">
    <property type="entry name" value="Hotdog Thioesterase"/>
    <property type="match status" value="1"/>
</dbReference>